<evidence type="ECO:0000256" key="1">
    <source>
        <dbReference type="SAM" id="Phobius"/>
    </source>
</evidence>
<accession>A0A1G8P304</accession>
<reference evidence="2 3" key="1">
    <citation type="submission" date="2016-10" db="EMBL/GenBank/DDBJ databases">
        <authorList>
            <person name="de Groot N.N."/>
        </authorList>
    </citation>
    <scope>NUCLEOTIDE SEQUENCE [LARGE SCALE GENOMIC DNA]</scope>
    <source>
        <strain evidence="3">P4B,CCM 7963,CECT 7998,DSM 25260,IBRC-M 10614,KCTC 13821</strain>
    </source>
</reference>
<keyword evidence="1" id="KW-0472">Membrane</keyword>
<dbReference type="EMBL" id="FNDU01000013">
    <property type="protein sequence ID" value="SDI86874.1"/>
    <property type="molecule type" value="Genomic_DNA"/>
</dbReference>
<feature type="transmembrane region" description="Helical" evidence="1">
    <location>
        <begin position="52"/>
        <end position="73"/>
    </location>
</feature>
<keyword evidence="3" id="KW-1185">Reference proteome</keyword>
<organism evidence="2 3">
    <name type="scientific">Alteribacillus bidgolensis</name>
    <dbReference type="NCBI Taxonomy" id="930129"/>
    <lineage>
        <taxon>Bacteria</taxon>
        <taxon>Bacillati</taxon>
        <taxon>Bacillota</taxon>
        <taxon>Bacilli</taxon>
        <taxon>Bacillales</taxon>
        <taxon>Bacillaceae</taxon>
        <taxon>Alteribacillus</taxon>
    </lineage>
</organism>
<dbReference type="RefSeq" id="WP_091587188.1">
    <property type="nucleotide sequence ID" value="NZ_FNDU01000013.1"/>
</dbReference>
<dbReference type="InterPro" id="IPR007403">
    <property type="entry name" value="DUF456"/>
</dbReference>
<keyword evidence="1" id="KW-1133">Transmembrane helix</keyword>
<dbReference type="PANTHER" id="PTHR39165">
    <property type="entry name" value="IG HYPOTHETICAL 17883"/>
    <property type="match status" value="1"/>
</dbReference>
<protein>
    <recommendedName>
        <fullName evidence="4">DUF456 domain-containing protein</fullName>
    </recommendedName>
</protein>
<evidence type="ECO:0000313" key="3">
    <source>
        <dbReference type="Proteomes" id="UP000199017"/>
    </source>
</evidence>
<feature type="transmembrane region" description="Helical" evidence="1">
    <location>
        <begin position="135"/>
        <end position="158"/>
    </location>
</feature>
<dbReference type="STRING" id="930129.SAMN05216352_11396"/>
<feature type="transmembrane region" description="Helical" evidence="1">
    <location>
        <begin position="85"/>
        <end position="115"/>
    </location>
</feature>
<dbReference type="Pfam" id="PF04306">
    <property type="entry name" value="DUF456"/>
    <property type="match status" value="1"/>
</dbReference>
<dbReference type="OrthoDB" id="9808460at2"/>
<sequence length="161" mass="17224">MFDTVLYILAAICYVLAIIGVVYPIVPSGLFYGAAVLILGYIKGFMNFDVSFWIIQGIIAFFLFFVDYAVNYFGIQKSGGTKAAVWGSLIGIVIGPFIIPVIGILIGAIAGAIIGQVFSGEKSWKKIGKVGFGSVAGFIVSVLLKGIVLISNMIYLLIKII</sequence>
<gene>
    <name evidence="2" type="ORF">SAMN05216352_11396</name>
</gene>
<name>A0A1G8P304_9BACI</name>
<evidence type="ECO:0000313" key="2">
    <source>
        <dbReference type="EMBL" id="SDI86874.1"/>
    </source>
</evidence>
<keyword evidence="1" id="KW-0812">Transmembrane</keyword>
<evidence type="ECO:0008006" key="4">
    <source>
        <dbReference type="Google" id="ProtNLM"/>
    </source>
</evidence>
<dbReference type="Proteomes" id="UP000199017">
    <property type="component" value="Unassembled WGS sequence"/>
</dbReference>
<proteinExistence type="predicted"/>
<dbReference type="PANTHER" id="PTHR39165:SF1">
    <property type="entry name" value="DUF456 DOMAIN-CONTAINING PROTEIN"/>
    <property type="match status" value="1"/>
</dbReference>
<feature type="transmembrane region" description="Helical" evidence="1">
    <location>
        <begin position="6"/>
        <end position="23"/>
    </location>
</feature>
<dbReference type="AlphaFoldDB" id="A0A1G8P304"/>